<sequence>MSSDTDSQTKVLNPNTTIPNEKVLSRHESWIDAKTTLSRLCRQLRLSTPCFQLIQPFRPSATMSLDSSYELSEDELDSCRDDSRTMATWFPVSSSSTFVPFSPAAYHLDLLSLDQAKLDYVSHARRLSAYYANAAYDFYGTPSAALCVYKNGDAWPVRTGPEAWRTIREARGVHGHPMQAVWSELGERVCALLDDKQVRWTSIDVVSFAEAGDKPFSLPLIWIGVEPESLAYELANTAAEAVHFLITEAGFSDFEVGFRESVVTRSVIGPKLLSFDPIKDSVPEFRKPFTPALGLSIASFKTPHFEGTGALYLRESKDSKRVFLLTCAHVARPLSIYHNKGLARKTKNHPRERIVVLGYSGYDSVLTHRTCAIGNLDSSIRAWQAVLRRLGEPKEGEDESIKRQRDEHLARVERARREIDEIAQFRSEVTRPWSIPDRRVIGEVVHVEPIEANVAPNRFSTDWALIELYDKKFDWDTFPGNKVYIGGNLPLVDYCWRMFPQPENEAKYEYPLDGLQALGDIQLEEIRNPQQLDANGEPCLPVVKNGLATGTTIGRVTGMESFFRIYNEHGIEETSRALAVLPYNNKAGPFSAPGDSGSIVLDRDGRILGMITAGAGTAPLIDVTYVTPYWHIEQEIKKHFPESLLYEVVK</sequence>
<dbReference type="AlphaFoldDB" id="A0AAJ8JPM7"/>
<dbReference type="GeneID" id="91085481"/>
<evidence type="ECO:0000313" key="1">
    <source>
        <dbReference type="EMBL" id="WVN86109.1"/>
    </source>
</evidence>
<reference evidence="1" key="1">
    <citation type="submission" date="2016-06" db="EMBL/GenBank/DDBJ databases">
        <authorList>
            <person name="Cuomo C."/>
            <person name="Litvintseva A."/>
            <person name="Heitman J."/>
            <person name="Chen Y."/>
            <person name="Sun S."/>
            <person name="Springer D."/>
            <person name="Dromer F."/>
            <person name="Young S."/>
            <person name="Zeng Q."/>
            <person name="Chapman S."/>
            <person name="Gujja S."/>
            <person name="Saif S."/>
            <person name="Birren B."/>
        </authorList>
    </citation>
    <scope>NUCLEOTIDE SEQUENCE</scope>
    <source>
        <strain evidence="1">CBS 7841</strain>
    </source>
</reference>
<organism evidence="1 2">
    <name type="scientific">Cryptococcus depauperatus CBS 7841</name>
    <dbReference type="NCBI Taxonomy" id="1295531"/>
    <lineage>
        <taxon>Eukaryota</taxon>
        <taxon>Fungi</taxon>
        <taxon>Dikarya</taxon>
        <taxon>Basidiomycota</taxon>
        <taxon>Agaricomycotina</taxon>
        <taxon>Tremellomycetes</taxon>
        <taxon>Tremellales</taxon>
        <taxon>Cryptococcaceae</taxon>
        <taxon>Cryptococcus</taxon>
    </lineage>
</organism>
<reference evidence="1" key="3">
    <citation type="submission" date="2024-01" db="EMBL/GenBank/DDBJ databases">
        <authorList>
            <person name="Coelho M.A."/>
            <person name="David-Palma M."/>
            <person name="Shea T."/>
            <person name="Sun S."/>
            <person name="Cuomo C.A."/>
            <person name="Heitman J."/>
        </authorList>
    </citation>
    <scope>NUCLEOTIDE SEQUENCE</scope>
    <source>
        <strain evidence="1">CBS 7841</strain>
    </source>
</reference>
<dbReference type="EMBL" id="CP143785">
    <property type="protein sequence ID" value="WVN86109.1"/>
    <property type="molecule type" value="Genomic_DNA"/>
</dbReference>
<dbReference type="RefSeq" id="XP_066066809.1">
    <property type="nucleotide sequence ID" value="XM_066210712.1"/>
</dbReference>
<name>A0AAJ8JPM7_9TREE</name>
<proteinExistence type="predicted"/>
<dbReference type="KEGG" id="cdep:91085481"/>
<evidence type="ECO:0000313" key="2">
    <source>
        <dbReference type="Proteomes" id="UP000094043"/>
    </source>
</evidence>
<dbReference type="Proteomes" id="UP000094043">
    <property type="component" value="Chromosome 2"/>
</dbReference>
<dbReference type="SUPFAM" id="SSF50494">
    <property type="entry name" value="Trypsin-like serine proteases"/>
    <property type="match status" value="2"/>
</dbReference>
<dbReference type="InterPro" id="IPR009003">
    <property type="entry name" value="Peptidase_S1_PA"/>
</dbReference>
<evidence type="ECO:0008006" key="3">
    <source>
        <dbReference type="Google" id="ProtNLM"/>
    </source>
</evidence>
<reference evidence="1" key="2">
    <citation type="journal article" date="2022" name="Elife">
        <title>Obligate sexual reproduction of a homothallic fungus closely related to the Cryptococcus pathogenic species complex.</title>
        <authorList>
            <person name="Passer A.R."/>
            <person name="Clancey S.A."/>
            <person name="Shea T."/>
            <person name="David-Palma M."/>
            <person name="Averette A.F."/>
            <person name="Boekhout T."/>
            <person name="Porcel B.M."/>
            <person name="Nowrousian M."/>
            <person name="Cuomo C.A."/>
            <person name="Sun S."/>
            <person name="Heitman J."/>
            <person name="Coelho M.A."/>
        </authorList>
    </citation>
    <scope>NUCLEOTIDE SEQUENCE</scope>
    <source>
        <strain evidence="1">CBS 7841</strain>
    </source>
</reference>
<gene>
    <name evidence="1" type="ORF">L203_101268</name>
</gene>
<protein>
    <recommendedName>
        <fullName evidence="3">Peptidase S7 domain-containing protein</fullName>
    </recommendedName>
</protein>
<keyword evidence="2" id="KW-1185">Reference proteome</keyword>
<accession>A0AAJ8JPM7</accession>